<protein>
    <submittedName>
        <fullName evidence="4">Prolyl-tRNA synthetase associated domain-containing protein</fullName>
    </submittedName>
</protein>
<dbReference type="InterPro" id="IPR036754">
    <property type="entry name" value="YbaK/aa-tRNA-synt-asso_dom_sf"/>
</dbReference>
<comment type="caution">
    <text evidence="4">The sequence shown here is derived from an EMBL/GenBank/DDBJ whole genome shotgun (WGS) entry which is preliminary data.</text>
</comment>
<dbReference type="FunFam" id="3.90.960.10:FF:000005">
    <property type="entry name" value="Putative prolyl-tRNA synthetase"/>
    <property type="match status" value="1"/>
</dbReference>
<dbReference type="SUPFAM" id="SSF55826">
    <property type="entry name" value="YbaK/ProRS associated domain"/>
    <property type="match status" value="1"/>
</dbReference>
<dbReference type="RefSeq" id="WP_134761791.1">
    <property type="nucleotide sequence ID" value="NZ_SOZD01000002.1"/>
</dbReference>
<name>A0A4Y8RS17_9HYPH</name>
<evidence type="ECO:0000256" key="2">
    <source>
        <dbReference type="SAM" id="MobiDB-lite"/>
    </source>
</evidence>
<keyword evidence="4" id="KW-0030">Aminoacyl-tRNA synthetase</keyword>
<dbReference type="InterPro" id="IPR007214">
    <property type="entry name" value="YbaK/aa-tRNA-synth-assoc-dom"/>
</dbReference>
<dbReference type="OrthoDB" id="5145315at2"/>
<sequence length="175" mass="18828">MPATRDELMTYLDELGIAVSTIEHPPLFTVAQSQELRGEISGGHTKNLFVKDKKGRHFLVVAEESTLVDLKSLHRLIGAQGRLSFAGPDAMMAMLGVEPGSVTAFGVLNDRDGRVTVVLDEALLMHDMVNCHPLTNTATTTIGVDGLMEFFRSTGHEPIVTRPGGETVEGDGQDG</sequence>
<evidence type="ECO:0000259" key="3">
    <source>
        <dbReference type="Pfam" id="PF04073"/>
    </source>
</evidence>
<keyword evidence="4" id="KW-0436">Ligase</keyword>
<feature type="region of interest" description="Disordered" evidence="2">
    <location>
        <begin position="156"/>
        <end position="175"/>
    </location>
</feature>
<dbReference type="CDD" id="cd04335">
    <property type="entry name" value="PrdX_deacylase"/>
    <property type="match status" value="1"/>
</dbReference>
<dbReference type="PANTHER" id="PTHR31423:SF3">
    <property type="entry name" value="PROLYL-TRNA SYNTHETASE ASSOCIATED DOMAIN-CONTAINING PROTEIN 1-RELATED"/>
    <property type="match status" value="1"/>
</dbReference>
<accession>A0A4Y8RS17</accession>
<dbReference type="GO" id="GO:0004812">
    <property type="term" value="F:aminoacyl-tRNA ligase activity"/>
    <property type="evidence" value="ECO:0007669"/>
    <property type="project" value="UniProtKB-KW"/>
</dbReference>
<organism evidence="4 5">
    <name type="scientific">Jiella endophytica</name>
    <dbReference type="NCBI Taxonomy" id="2558362"/>
    <lineage>
        <taxon>Bacteria</taxon>
        <taxon>Pseudomonadati</taxon>
        <taxon>Pseudomonadota</taxon>
        <taxon>Alphaproteobacteria</taxon>
        <taxon>Hyphomicrobiales</taxon>
        <taxon>Aurantimonadaceae</taxon>
        <taxon>Jiella</taxon>
    </lineage>
</organism>
<evidence type="ECO:0000256" key="1">
    <source>
        <dbReference type="ARBA" id="ARBA00010201"/>
    </source>
</evidence>
<evidence type="ECO:0000313" key="4">
    <source>
        <dbReference type="EMBL" id="TFF25624.1"/>
    </source>
</evidence>
<comment type="similarity">
    <text evidence="1">Belongs to the PRORSD1 family.</text>
</comment>
<dbReference type="PANTHER" id="PTHR31423">
    <property type="entry name" value="YBAK DOMAIN-CONTAINING PROTEIN"/>
    <property type="match status" value="1"/>
</dbReference>
<keyword evidence="5" id="KW-1185">Reference proteome</keyword>
<feature type="domain" description="YbaK/aminoacyl-tRNA synthetase-associated" evidence="3">
    <location>
        <begin position="24"/>
        <end position="150"/>
    </location>
</feature>
<dbReference type="AlphaFoldDB" id="A0A4Y8RS17"/>
<evidence type="ECO:0000313" key="5">
    <source>
        <dbReference type="Proteomes" id="UP000298179"/>
    </source>
</evidence>
<dbReference type="Gene3D" id="3.90.960.10">
    <property type="entry name" value="YbaK/aminoacyl-tRNA synthetase-associated domain"/>
    <property type="match status" value="1"/>
</dbReference>
<gene>
    <name evidence="4" type="ORF">E3C22_09800</name>
</gene>
<proteinExistence type="inferred from homology"/>
<dbReference type="EMBL" id="SOZD01000002">
    <property type="protein sequence ID" value="TFF25624.1"/>
    <property type="molecule type" value="Genomic_DNA"/>
</dbReference>
<reference evidence="4 5" key="1">
    <citation type="submission" date="2019-03" db="EMBL/GenBank/DDBJ databases">
        <title>Jiella endophytica sp. nov., a novel endophytic bacterium isolated from root of Ficus microcarpa Linn. f.</title>
        <authorList>
            <person name="Tuo L."/>
        </authorList>
    </citation>
    <scope>NUCLEOTIDE SEQUENCE [LARGE SCALE GENOMIC DNA]</scope>
    <source>
        <strain evidence="4 5">CBS5Q-3</strain>
    </source>
</reference>
<dbReference type="Pfam" id="PF04073">
    <property type="entry name" value="tRNA_edit"/>
    <property type="match status" value="1"/>
</dbReference>
<dbReference type="GO" id="GO:0002161">
    <property type="term" value="F:aminoacyl-tRNA deacylase activity"/>
    <property type="evidence" value="ECO:0007669"/>
    <property type="project" value="InterPro"/>
</dbReference>
<dbReference type="InterPro" id="IPR040285">
    <property type="entry name" value="ProX/PRXD1"/>
</dbReference>
<dbReference type="Proteomes" id="UP000298179">
    <property type="component" value="Unassembled WGS sequence"/>
</dbReference>